<dbReference type="SUPFAM" id="SSF52954">
    <property type="entry name" value="Class II aaRS ABD-related"/>
    <property type="match status" value="1"/>
</dbReference>
<keyword evidence="5" id="KW-0067">ATP-binding</keyword>
<evidence type="ECO:0000313" key="10">
    <source>
        <dbReference type="EMBL" id="GAG82308.1"/>
    </source>
</evidence>
<evidence type="ECO:0000256" key="5">
    <source>
        <dbReference type="ARBA" id="ARBA00022840"/>
    </source>
</evidence>
<dbReference type="Pfam" id="PF00587">
    <property type="entry name" value="tRNA-synt_2b"/>
    <property type="match status" value="1"/>
</dbReference>
<dbReference type="PRINTS" id="PR01047">
    <property type="entry name" value="TRNASYNTHTHR"/>
</dbReference>
<evidence type="ECO:0000256" key="3">
    <source>
        <dbReference type="ARBA" id="ARBA00022598"/>
    </source>
</evidence>
<evidence type="ECO:0000256" key="1">
    <source>
        <dbReference type="ARBA" id="ARBA00008226"/>
    </source>
</evidence>
<dbReference type="InterPro" id="IPR006195">
    <property type="entry name" value="aa-tRNA-synth_II"/>
</dbReference>
<dbReference type="AlphaFoldDB" id="X1BDV1"/>
<dbReference type="PANTHER" id="PTHR11451:SF44">
    <property type="entry name" value="THREONINE--TRNA LIGASE, CHLOROPLASTIC_MITOCHONDRIAL 2"/>
    <property type="match status" value="1"/>
</dbReference>
<proteinExistence type="inferred from homology"/>
<keyword evidence="7" id="KW-0030">Aminoacyl-tRNA synthetase</keyword>
<dbReference type="SUPFAM" id="SSF55681">
    <property type="entry name" value="Class II aaRS and biotin synthetases"/>
    <property type="match status" value="1"/>
</dbReference>
<dbReference type="Gene3D" id="3.40.50.800">
    <property type="entry name" value="Anticodon-binding domain"/>
    <property type="match status" value="1"/>
</dbReference>
<dbReference type="InterPro" id="IPR004154">
    <property type="entry name" value="Anticodon-bd"/>
</dbReference>
<keyword evidence="6" id="KW-0648">Protein biosynthesis</keyword>
<dbReference type="Gene3D" id="3.30.930.10">
    <property type="entry name" value="Bira Bifunctional Protein, Domain 2"/>
    <property type="match status" value="1"/>
</dbReference>
<dbReference type="InterPro" id="IPR047246">
    <property type="entry name" value="ThrRS_anticodon"/>
</dbReference>
<evidence type="ECO:0000256" key="2">
    <source>
        <dbReference type="ARBA" id="ARBA00013163"/>
    </source>
</evidence>
<dbReference type="FunFam" id="3.40.50.800:FF:000001">
    <property type="entry name" value="Threonine--tRNA ligase"/>
    <property type="match status" value="1"/>
</dbReference>
<feature type="non-terminal residue" evidence="10">
    <location>
        <position position="1"/>
    </location>
</feature>
<dbReference type="GO" id="GO:0005524">
    <property type="term" value="F:ATP binding"/>
    <property type="evidence" value="ECO:0007669"/>
    <property type="project" value="UniProtKB-KW"/>
</dbReference>
<dbReference type="EC" id="6.1.1.3" evidence="2"/>
<dbReference type="InterPro" id="IPR036621">
    <property type="entry name" value="Anticodon-bd_dom_sf"/>
</dbReference>
<evidence type="ECO:0000256" key="4">
    <source>
        <dbReference type="ARBA" id="ARBA00022741"/>
    </source>
</evidence>
<protein>
    <recommendedName>
        <fullName evidence="2">threonine--tRNA ligase</fullName>
        <ecNumber evidence="2">6.1.1.3</ecNumber>
    </recommendedName>
</protein>
<comment type="caution">
    <text evidence="10">The sequence shown here is derived from an EMBL/GenBank/DDBJ whole genome shotgun (WGS) entry which is preliminary data.</text>
</comment>
<dbReference type="GO" id="GO:0004829">
    <property type="term" value="F:threonine-tRNA ligase activity"/>
    <property type="evidence" value="ECO:0007669"/>
    <property type="project" value="UniProtKB-EC"/>
</dbReference>
<dbReference type="Pfam" id="PF03129">
    <property type="entry name" value="HGTP_anticodon"/>
    <property type="match status" value="1"/>
</dbReference>
<name>X1BDV1_9ZZZZ</name>
<dbReference type="PROSITE" id="PS50862">
    <property type="entry name" value="AA_TRNA_LIGASE_II"/>
    <property type="match status" value="1"/>
</dbReference>
<evidence type="ECO:0000256" key="8">
    <source>
        <dbReference type="ARBA" id="ARBA00049515"/>
    </source>
</evidence>
<dbReference type="EMBL" id="BART01009891">
    <property type="protein sequence ID" value="GAG82308.1"/>
    <property type="molecule type" value="Genomic_DNA"/>
</dbReference>
<feature type="domain" description="Aminoacyl-transfer RNA synthetases class-II family profile" evidence="9">
    <location>
        <begin position="1"/>
        <end position="150"/>
    </location>
</feature>
<evidence type="ECO:0000256" key="6">
    <source>
        <dbReference type="ARBA" id="ARBA00022917"/>
    </source>
</evidence>
<comment type="catalytic activity">
    <reaction evidence="8">
        <text>tRNA(Thr) + L-threonine + ATP = L-threonyl-tRNA(Thr) + AMP + diphosphate + H(+)</text>
        <dbReference type="Rhea" id="RHEA:24624"/>
        <dbReference type="Rhea" id="RHEA-COMP:9670"/>
        <dbReference type="Rhea" id="RHEA-COMP:9704"/>
        <dbReference type="ChEBI" id="CHEBI:15378"/>
        <dbReference type="ChEBI" id="CHEBI:30616"/>
        <dbReference type="ChEBI" id="CHEBI:33019"/>
        <dbReference type="ChEBI" id="CHEBI:57926"/>
        <dbReference type="ChEBI" id="CHEBI:78442"/>
        <dbReference type="ChEBI" id="CHEBI:78534"/>
        <dbReference type="ChEBI" id="CHEBI:456215"/>
        <dbReference type="EC" id="6.1.1.3"/>
    </reaction>
</comment>
<sequence>HIFCLPSQIEQQLIETIDFVIYIYDKFGFKEYKIELSTRPDDYMGSLDIWERAESALKDALDHKGVEYTINPGEGAFYGPKIDFHIFDKLGRSWQCGTIQLDFAMPEAFDLHYTGEDNAKHRPVMIHRTILGSIERFFGILVEHYKGAFPVWLAPVQVILIPITDEHKNFSLKVMDYLQKIGVRVDLDDRMETVSKKIRDAQVTKIPYMLVIGDKEVSTNCVAVRCRSELDLGPIPIEKFLKEIDLELKNRSTKSKVCHKDD</sequence>
<dbReference type="PANTHER" id="PTHR11451">
    <property type="entry name" value="THREONINE-TRNA LIGASE"/>
    <property type="match status" value="1"/>
</dbReference>
<evidence type="ECO:0000256" key="7">
    <source>
        <dbReference type="ARBA" id="ARBA00023146"/>
    </source>
</evidence>
<organism evidence="10">
    <name type="scientific">marine sediment metagenome</name>
    <dbReference type="NCBI Taxonomy" id="412755"/>
    <lineage>
        <taxon>unclassified sequences</taxon>
        <taxon>metagenomes</taxon>
        <taxon>ecological metagenomes</taxon>
    </lineage>
</organism>
<dbReference type="GO" id="GO:0005737">
    <property type="term" value="C:cytoplasm"/>
    <property type="evidence" value="ECO:0007669"/>
    <property type="project" value="InterPro"/>
</dbReference>
<keyword evidence="4" id="KW-0547">Nucleotide-binding</keyword>
<gene>
    <name evidence="10" type="ORF">S01H4_21751</name>
</gene>
<keyword evidence="3" id="KW-0436">Ligase</keyword>
<comment type="similarity">
    <text evidence="1">Belongs to the class-II aminoacyl-tRNA synthetase family.</text>
</comment>
<dbReference type="InterPro" id="IPR045864">
    <property type="entry name" value="aa-tRNA-synth_II/BPL/LPL"/>
</dbReference>
<dbReference type="InterPro" id="IPR002314">
    <property type="entry name" value="aa-tRNA-synt_IIb"/>
</dbReference>
<reference evidence="10" key="1">
    <citation type="journal article" date="2014" name="Front. Microbiol.">
        <title>High frequency of phylogenetically diverse reductive dehalogenase-homologous genes in deep subseafloor sedimentary metagenomes.</title>
        <authorList>
            <person name="Kawai M."/>
            <person name="Futagami T."/>
            <person name="Toyoda A."/>
            <person name="Takaki Y."/>
            <person name="Nishi S."/>
            <person name="Hori S."/>
            <person name="Arai W."/>
            <person name="Tsubouchi T."/>
            <person name="Morono Y."/>
            <person name="Uchiyama I."/>
            <person name="Ito T."/>
            <person name="Fujiyama A."/>
            <person name="Inagaki F."/>
            <person name="Takami H."/>
        </authorList>
    </citation>
    <scope>NUCLEOTIDE SEQUENCE</scope>
    <source>
        <strain evidence="10">Expedition CK06-06</strain>
    </source>
</reference>
<accession>X1BDV1</accession>
<dbReference type="CDD" id="cd00860">
    <property type="entry name" value="ThrRS_anticodon"/>
    <property type="match status" value="1"/>
</dbReference>
<dbReference type="InterPro" id="IPR002320">
    <property type="entry name" value="Thr-tRNA-ligase_IIa"/>
</dbReference>
<evidence type="ECO:0000259" key="9">
    <source>
        <dbReference type="PROSITE" id="PS50862"/>
    </source>
</evidence>
<dbReference type="GO" id="GO:0006435">
    <property type="term" value="P:threonyl-tRNA aminoacylation"/>
    <property type="evidence" value="ECO:0007669"/>
    <property type="project" value="InterPro"/>
</dbReference>